<evidence type="ECO:0000256" key="13">
    <source>
        <dbReference type="ARBA" id="ARBA00023002"/>
    </source>
</evidence>
<evidence type="ECO:0000259" key="20">
    <source>
        <dbReference type="PROSITE" id="PS51384"/>
    </source>
</evidence>
<reference evidence="21" key="4">
    <citation type="submission" date="2025-08" db="UniProtKB">
        <authorList>
            <consortium name="RefSeq"/>
        </authorList>
    </citation>
    <scope>IDENTIFICATION</scope>
    <source>
        <strain evidence="21">CBS432</strain>
    </source>
</reference>
<dbReference type="SUPFAM" id="SSF52343">
    <property type="entry name" value="Ferredoxin reductase-like, C-terminal NADP-linked domain"/>
    <property type="match status" value="1"/>
</dbReference>
<dbReference type="InterPro" id="IPR013121">
    <property type="entry name" value="Fe_red_NAD-bd_6"/>
</dbReference>
<evidence type="ECO:0000256" key="12">
    <source>
        <dbReference type="ARBA" id="ARBA00022989"/>
    </source>
</evidence>
<feature type="transmembrane region" description="Helical" evidence="18">
    <location>
        <begin position="150"/>
        <end position="170"/>
    </location>
</feature>
<dbReference type="InterPro" id="IPR017927">
    <property type="entry name" value="FAD-bd_FR_type"/>
</dbReference>
<keyword evidence="10" id="KW-0521">NADP</keyword>
<evidence type="ECO:0000256" key="19">
    <source>
        <dbReference type="SAM" id="SignalP"/>
    </source>
</evidence>
<keyword evidence="6" id="KW-0479">Metal-binding</keyword>
<keyword evidence="13" id="KW-0560">Oxidoreductase</keyword>
<feature type="transmembrane region" description="Helical" evidence="18">
    <location>
        <begin position="218"/>
        <end position="237"/>
    </location>
</feature>
<dbReference type="FunFam" id="3.40.50.80:FF:000060">
    <property type="entry name" value="Cupric reductase"/>
    <property type="match status" value="1"/>
</dbReference>
<dbReference type="GO" id="GO:0015677">
    <property type="term" value="P:copper ion import"/>
    <property type="evidence" value="ECO:0007669"/>
    <property type="project" value="TreeGrafter"/>
</dbReference>
<dbReference type="EC" id="1.16.1.9" evidence="4"/>
<evidence type="ECO:0000256" key="14">
    <source>
        <dbReference type="ARBA" id="ARBA00023004"/>
    </source>
</evidence>
<keyword evidence="14" id="KW-0408">Iron</keyword>
<dbReference type="InterPro" id="IPR013112">
    <property type="entry name" value="FAD-bd_8"/>
</dbReference>
<feature type="transmembrane region" description="Helical" evidence="18">
    <location>
        <begin position="330"/>
        <end position="348"/>
    </location>
</feature>
<dbReference type="GO" id="GO:0012505">
    <property type="term" value="C:endomembrane system"/>
    <property type="evidence" value="ECO:0007669"/>
    <property type="project" value="UniProtKB-SubCell"/>
</dbReference>
<dbReference type="GO" id="GO:0005886">
    <property type="term" value="C:plasma membrane"/>
    <property type="evidence" value="ECO:0007669"/>
    <property type="project" value="TreeGrafter"/>
</dbReference>
<keyword evidence="9" id="KW-0274">FAD</keyword>
<evidence type="ECO:0000256" key="17">
    <source>
        <dbReference type="ARBA" id="ARBA00048483"/>
    </source>
</evidence>
<dbReference type="VEuPathDB" id="FungiDB:SPAR_L02460"/>
<dbReference type="PROSITE" id="PS51257">
    <property type="entry name" value="PROKAR_LIPOPROTEIN"/>
    <property type="match status" value="1"/>
</dbReference>
<evidence type="ECO:0000256" key="2">
    <source>
        <dbReference type="ARBA" id="ARBA00004127"/>
    </source>
</evidence>
<evidence type="ECO:0000256" key="16">
    <source>
        <dbReference type="ARBA" id="ARBA00023136"/>
    </source>
</evidence>
<evidence type="ECO:0000256" key="6">
    <source>
        <dbReference type="ARBA" id="ARBA00022617"/>
    </source>
</evidence>
<dbReference type="OrthoDB" id="167398at2759"/>
<keyword evidence="15" id="KW-0406">Ion transport</keyword>
<feature type="signal peptide" evidence="19">
    <location>
        <begin position="1"/>
        <end position="22"/>
    </location>
</feature>
<evidence type="ECO:0000256" key="15">
    <source>
        <dbReference type="ARBA" id="ARBA00023065"/>
    </source>
</evidence>
<dbReference type="RefSeq" id="XP_033767970.1">
    <property type="nucleotide sequence ID" value="XM_033912079.1"/>
</dbReference>
<evidence type="ECO:0000256" key="8">
    <source>
        <dbReference type="ARBA" id="ARBA00022692"/>
    </source>
</evidence>
<evidence type="ECO:0000256" key="18">
    <source>
        <dbReference type="SAM" id="Phobius"/>
    </source>
</evidence>
<dbReference type="Gene3D" id="3.40.50.80">
    <property type="entry name" value="Nucleotide-binding domain of ferredoxin-NADP reductase (FNR) module"/>
    <property type="match status" value="1"/>
</dbReference>
<feature type="transmembrane region" description="Helical" evidence="18">
    <location>
        <begin position="297"/>
        <end position="318"/>
    </location>
</feature>
<keyword evidence="12 18" id="KW-1133">Transmembrane helix</keyword>
<feature type="transmembrane region" description="Helical" evidence="18">
    <location>
        <begin position="360"/>
        <end position="379"/>
    </location>
</feature>
<dbReference type="GO" id="GO:0006879">
    <property type="term" value="P:intracellular iron ion homeostasis"/>
    <property type="evidence" value="ECO:0007669"/>
    <property type="project" value="TreeGrafter"/>
</dbReference>
<dbReference type="PANTHER" id="PTHR32361:SF25">
    <property type="entry name" value="FERRIC_CUPRIC REDUCTASE TRANSMEMBRANE COMPONENT 1"/>
    <property type="match status" value="1"/>
</dbReference>
<dbReference type="GO" id="GO:0052851">
    <property type="term" value="F:ferric-chelate reductase (NADPH) activity"/>
    <property type="evidence" value="ECO:0007669"/>
    <property type="project" value="UniProtKB-EC"/>
</dbReference>
<evidence type="ECO:0000256" key="3">
    <source>
        <dbReference type="ARBA" id="ARBA00006278"/>
    </source>
</evidence>
<evidence type="ECO:0000256" key="9">
    <source>
        <dbReference type="ARBA" id="ARBA00022827"/>
    </source>
</evidence>
<dbReference type="KEGG" id="spao:SPAR_L02460"/>
<dbReference type="SFLD" id="SFLDG01168">
    <property type="entry name" value="Ferric_reductase_subgroup_(FRE"/>
    <property type="match status" value="1"/>
</dbReference>
<dbReference type="InterPro" id="IPR039261">
    <property type="entry name" value="FNR_nucleotide-bd"/>
</dbReference>
<keyword evidence="11" id="KW-0249">Electron transport</keyword>
<evidence type="ECO:0000256" key="11">
    <source>
        <dbReference type="ARBA" id="ARBA00022982"/>
    </source>
</evidence>
<dbReference type="PANTHER" id="PTHR32361">
    <property type="entry name" value="FERRIC/CUPRIC REDUCTASE TRANSMEMBRANE COMPONENT"/>
    <property type="match status" value="1"/>
</dbReference>
<reference evidence="21" key="1">
    <citation type="journal article" date="2017" name="Nat. Genet.">
        <title>Contrasting evolutionary genome dynamics between domesticated and wild yeasts.</title>
        <authorList>
            <person name="Yue J.X."/>
            <person name="Li J."/>
            <person name="Aigrain L."/>
            <person name="Hallin J."/>
            <person name="Persson K."/>
            <person name="Oliver K."/>
            <person name="Bergstrom A."/>
            <person name="Coupland P."/>
            <person name="Warringer J."/>
            <person name="Lagomarsino M.C."/>
            <person name="Fischer G."/>
            <person name="Durbin R."/>
            <person name="Liti G."/>
        </authorList>
    </citation>
    <scope>NUCLEOTIDE SEQUENCE</scope>
    <source>
        <strain evidence="21">CBS432</strain>
    </source>
</reference>
<sequence length="689" mass="78963">MIGIRVLLCLFISFVAMVQSSATLVSTSCVSQASLYQFGCSSTKSQSCYCKNVNWLGSVTACAYENAKSNKTLDSTLMKLAAQCSSIKVYTLEDMKNIYLNASNYLRAPVKSDKKVLVNQPLMANETAYHYYYEENYGVHLNLMRSQWCAWGLVFFWAVVLTVATIFNIVKRVFGKNIIANSVKKSLIYPSVYKDYHERTFYLWKHLPFNFPTRGKGLVVLIFVILTILSLSFGHNIKLPHPYDRPRWRRSMAFVSRRADLMAIALFPVVYLFGIRNNPFIPITGLSFSTFNFYHKWSAYVCFMLAVVHSIVMTASGVKRGVYQRLVSKFYFRWGIVATILMSVIIFQSEKVFRNKGYEIFLLIHKAMNIMFIIAMYYHCHTLGWMGWIWSMAGILCFDRFCRIVRIVMNGGLKTATLSTTDDSSVIKISVKKPRFFKYQVGAFAYMYFLSPKSAWFYSFQSHPFTVLSERHRDPNNPNQLTMYVKANKGITRVLLSKVLSAPNHTVDCKIFLEGPYGVTVPHMAKVKRNLVGVAAGLGVAAIYPHFVECLRLPSTDQLQHKFYWIVNDLSHLKWFENELQWLRERNCEVSVIFTGSSSSVEDTNSDDSTKGFDDKEDSEITVTCLNKRPDLKELVRSEIKLSELDNNNITFYSCGPATFNDDFRDAVVQGIDSSLKIDVELEEESFTW</sequence>
<evidence type="ECO:0000256" key="1">
    <source>
        <dbReference type="ARBA" id="ARBA00001974"/>
    </source>
</evidence>
<reference evidence="21" key="2">
    <citation type="submission" date="2020-01" db="EMBL/GenBank/DDBJ databases">
        <title>Population-level Yeast Reference Genomes.</title>
        <authorList>
            <person name="Yue J.-X."/>
        </authorList>
    </citation>
    <scope>NUCLEOTIDE SEQUENCE</scope>
    <source>
        <strain evidence="21">CBS432</strain>
    </source>
</reference>
<dbReference type="InterPro" id="IPR013130">
    <property type="entry name" value="Fe3_Rdtase_TM_dom"/>
</dbReference>
<evidence type="ECO:0000313" key="21">
    <source>
        <dbReference type="RefSeq" id="XP_033767970.1"/>
    </source>
</evidence>
<feature type="domain" description="FAD-binding FR-type" evidence="20">
    <location>
        <begin position="400"/>
        <end position="523"/>
    </location>
</feature>
<dbReference type="InterPro" id="IPR051410">
    <property type="entry name" value="Ferric/Cupric_Reductase"/>
</dbReference>
<keyword evidence="19" id="KW-0732">Signal</keyword>
<gene>
    <name evidence="21" type="primary">FRE1</name>
    <name evidence="21" type="ORF">SPAR_L02460</name>
</gene>
<name>A0A8B8UW24_SACPA</name>
<dbReference type="AlphaFoldDB" id="A0A8B8UW24"/>
<keyword evidence="5" id="KW-0813">Transport</keyword>
<organism evidence="21">
    <name type="scientific">Saccharomyces paradoxus</name>
    <name type="common">Yeast</name>
    <name type="synonym">Saccharomyces douglasii</name>
    <dbReference type="NCBI Taxonomy" id="27291"/>
    <lineage>
        <taxon>Eukaryota</taxon>
        <taxon>Fungi</taxon>
        <taxon>Dikarya</taxon>
        <taxon>Ascomycota</taxon>
        <taxon>Saccharomycotina</taxon>
        <taxon>Saccharomycetes</taxon>
        <taxon>Saccharomycetales</taxon>
        <taxon>Saccharomycetaceae</taxon>
        <taxon>Saccharomyces</taxon>
    </lineage>
</organism>
<dbReference type="SFLD" id="SFLDS00052">
    <property type="entry name" value="Ferric_Reductase_Domain"/>
    <property type="match status" value="1"/>
</dbReference>
<dbReference type="GeneID" id="54632339"/>
<dbReference type="Pfam" id="PF01794">
    <property type="entry name" value="Ferric_reduct"/>
    <property type="match status" value="1"/>
</dbReference>
<keyword evidence="8 18" id="KW-0812">Transmembrane</keyword>
<keyword evidence="16 18" id="KW-0472">Membrane</keyword>
<comment type="cofactor">
    <cofactor evidence="1">
        <name>FAD</name>
        <dbReference type="ChEBI" id="CHEBI:57692"/>
    </cofactor>
</comment>
<dbReference type="CDD" id="cd06186">
    <property type="entry name" value="NOX_Duox_like_FAD_NADP"/>
    <property type="match status" value="1"/>
</dbReference>
<accession>A0A8B8UW24</accession>
<evidence type="ECO:0000256" key="10">
    <source>
        <dbReference type="ARBA" id="ARBA00022857"/>
    </source>
</evidence>
<dbReference type="Pfam" id="PF08022">
    <property type="entry name" value="FAD_binding_8"/>
    <property type="match status" value="1"/>
</dbReference>
<feature type="chain" id="PRO_5034700403" description="ferric-chelate reductase (NADPH)" evidence="19">
    <location>
        <begin position="23"/>
        <end position="689"/>
    </location>
</feature>
<comment type="catalytic activity">
    <reaction evidence="17">
        <text>2 a Fe(II)-siderophore + NADP(+) + H(+) = 2 a Fe(III)-siderophore + NADPH</text>
        <dbReference type="Rhea" id="RHEA:28795"/>
        <dbReference type="Rhea" id="RHEA-COMP:11342"/>
        <dbReference type="Rhea" id="RHEA-COMP:11344"/>
        <dbReference type="ChEBI" id="CHEBI:15378"/>
        <dbReference type="ChEBI" id="CHEBI:29033"/>
        <dbReference type="ChEBI" id="CHEBI:29034"/>
        <dbReference type="ChEBI" id="CHEBI:57783"/>
        <dbReference type="ChEBI" id="CHEBI:58349"/>
        <dbReference type="EC" id="1.16.1.9"/>
    </reaction>
</comment>
<comment type="subcellular location">
    <subcellularLocation>
        <location evidence="2">Endomembrane system</location>
        <topology evidence="2">Multi-pass membrane protein</topology>
    </subcellularLocation>
</comment>
<dbReference type="SFLD" id="SFLDF00464">
    <property type="entry name" value="Ferric/cupric_reductase"/>
    <property type="match status" value="1"/>
</dbReference>
<keyword evidence="7" id="KW-0285">Flavoprotein</keyword>
<evidence type="ECO:0000256" key="7">
    <source>
        <dbReference type="ARBA" id="ARBA00022630"/>
    </source>
</evidence>
<dbReference type="Pfam" id="PF08030">
    <property type="entry name" value="NAD_binding_6"/>
    <property type="match status" value="1"/>
</dbReference>
<dbReference type="PROSITE" id="PS51384">
    <property type="entry name" value="FAD_FR"/>
    <property type="match status" value="1"/>
</dbReference>
<feature type="transmembrane region" description="Helical" evidence="18">
    <location>
        <begin position="257"/>
        <end position="276"/>
    </location>
</feature>
<reference evidence="21" key="3">
    <citation type="submission" date="2025-07" db="EMBL/GenBank/DDBJ databases">
        <authorList>
            <consortium name="NCBI Genome Project"/>
        </authorList>
    </citation>
    <scope>NUCLEOTIDE SEQUENCE</scope>
    <source>
        <strain evidence="21">CBS432</strain>
    </source>
</reference>
<evidence type="ECO:0000256" key="4">
    <source>
        <dbReference type="ARBA" id="ARBA00012668"/>
    </source>
</evidence>
<evidence type="ECO:0000256" key="5">
    <source>
        <dbReference type="ARBA" id="ARBA00022448"/>
    </source>
</evidence>
<protein>
    <recommendedName>
        <fullName evidence="4">ferric-chelate reductase (NADPH)</fullName>
        <ecNumber evidence="4">1.16.1.9</ecNumber>
    </recommendedName>
</protein>
<keyword evidence="6" id="KW-0349">Heme</keyword>
<proteinExistence type="inferred from homology"/>
<comment type="similarity">
    <text evidence="3">Belongs to the ferric reductase (FRE) family.</text>
</comment>
<dbReference type="GO" id="GO:0006826">
    <property type="term" value="P:iron ion transport"/>
    <property type="evidence" value="ECO:0007669"/>
    <property type="project" value="TreeGrafter"/>
</dbReference>